<reference evidence="10 11" key="1">
    <citation type="submission" date="2018-03" db="EMBL/GenBank/DDBJ databases">
        <title>Marinobacter brunus sp. nov., a marine bacterium of Gamma-proteobacteria isolated from the surface seawater of the South China Sea.</title>
        <authorList>
            <person name="Cheng H."/>
            <person name="Wu Y.-H."/>
            <person name="Xamxidin M."/>
            <person name="Xu X.-W."/>
        </authorList>
    </citation>
    <scope>NUCLEOTIDE SEQUENCE [LARGE SCALE GENOMIC DNA]</scope>
    <source>
        <strain evidence="10 11">NH169-3</strain>
    </source>
</reference>
<dbReference type="FunFam" id="1.10.286.10:FF:000003">
    <property type="entry name" value="GTP cyclohydrolase 1"/>
    <property type="match status" value="1"/>
</dbReference>
<dbReference type="PROSITE" id="PS00860">
    <property type="entry name" value="GTP_CYCLOHYDROL_1_2"/>
    <property type="match status" value="1"/>
</dbReference>
<comment type="subunit">
    <text evidence="8">Homopolymer.</text>
</comment>
<gene>
    <name evidence="8 10" type="primary">folE</name>
    <name evidence="10" type="ORF">C7H09_05595</name>
</gene>
<evidence type="ECO:0000256" key="7">
    <source>
        <dbReference type="ARBA" id="ARBA00023134"/>
    </source>
</evidence>
<dbReference type="GO" id="GO:0003934">
    <property type="term" value="F:GTP cyclohydrolase I activity"/>
    <property type="evidence" value="ECO:0007669"/>
    <property type="project" value="UniProtKB-UniRule"/>
</dbReference>
<dbReference type="InterPro" id="IPR020602">
    <property type="entry name" value="GTP_CycHdrlase_I_dom"/>
</dbReference>
<keyword evidence="6 8" id="KW-0378">Hydrolase</keyword>
<dbReference type="AlphaFoldDB" id="A0A2T1KNX3"/>
<dbReference type="HAMAP" id="MF_00223">
    <property type="entry name" value="FolE"/>
    <property type="match status" value="1"/>
</dbReference>
<feature type="binding site" evidence="8">
    <location>
        <position position="81"/>
    </location>
    <ligand>
        <name>Zn(2+)</name>
        <dbReference type="ChEBI" id="CHEBI:29105"/>
    </ligand>
</feature>
<evidence type="ECO:0000256" key="1">
    <source>
        <dbReference type="ARBA" id="ARBA00001052"/>
    </source>
</evidence>
<evidence type="ECO:0000313" key="11">
    <source>
        <dbReference type="Proteomes" id="UP000239866"/>
    </source>
</evidence>
<keyword evidence="4 8" id="KW-0554">One-carbon metabolism</keyword>
<evidence type="ECO:0000256" key="3">
    <source>
        <dbReference type="ARBA" id="ARBA00008085"/>
    </source>
</evidence>
<comment type="similarity">
    <text evidence="3 8">Belongs to the GTP cyclohydrolase I family.</text>
</comment>
<feature type="binding site" evidence="8">
    <location>
        <position position="149"/>
    </location>
    <ligand>
        <name>Zn(2+)</name>
        <dbReference type="ChEBI" id="CHEBI:29105"/>
    </ligand>
</feature>
<dbReference type="GO" id="GO:0006730">
    <property type="term" value="P:one-carbon metabolic process"/>
    <property type="evidence" value="ECO:0007669"/>
    <property type="project" value="UniProtKB-UniRule"/>
</dbReference>
<dbReference type="InterPro" id="IPR043134">
    <property type="entry name" value="GTP-CH-I_N"/>
</dbReference>
<keyword evidence="8" id="KW-0862">Zinc</keyword>
<keyword evidence="8" id="KW-0479">Metal-binding</keyword>
<dbReference type="GO" id="GO:0005525">
    <property type="term" value="F:GTP binding"/>
    <property type="evidence" value="ECO:0007669"/>
    <property type="project" value="UniProtKB-KW"/>
</dbReference>
<evidence type="ECO:0000259" key="9">
    <source>
        <dbReference type="Pfam" id="PF01227"/>
    </source>
</evidence>
<comment type="pathway">
    <text evidence="2 8">Cofactor biosynthesis; 7,8-dihydroneopterin triphosphate biosynthesis; 7,8-dihydroneopterin triphosphate from GTP: step 1/1.</text>
</comment>
<evidence type="ECO:0000256" key="4">
    <source>
        <dbReference type="ARBA" id="ARBA00022563"/>
    </source>
</evidence>
<dbReference type="EMBL" id="PXNP01000020">
    <property type="protein sequence ID" value="PSF11836.1"/>
    <property type="molecule type" value="Genomic_DNA"/>
</dbReference>
<accession>A0A2T1KNX3</accession>
<proteinExistence type="inferred from homology"/>
<evidence type="ECO:0000313" key="10">
    <source>
        <dbReference type="EMBL" id="PSF11836.1"/>
    </source>
</evidence>
<dbReference type="NCBIfam" id="NF006825">
    <property type="entry name" value="PRK09347.1-2"/>
    <property type="match status" value="1"/>
</dbReference>
<dbReference type="OrthoDB" id="9801207at2"/>
<dbReference type="PANTHER" id="PTHR11109">
    <property type="entry name" value="GTP CYCLOHYDROLASE I"/>
    <property type="match status" value="1"/>
</dbReference>
<dbReference type="PROSITE" id="PS00859">
    <property type="entry name" value="GTP_CYCLOHYDROL_1_1"/>
    <property type="match status" value="1"/>
</dbReference>
<dbReference type="SUPFAM" id="SSF55620">
    <property type="entry name" value="Tetrahydrobiopterin biosynthesis enzymes-like"/>
    <property type="match status" value="1"/>
</dbReference>
<organism evidence="10 11">
    <name type="scientific">Marinobacter fuscus</name>
    <dbReference type="NCBI Taxonomy" id="2109942"/>
    <lineage>
        <taxon>Bacteria</taxon>
        <taxon>Pseudomonadati</taxon>
        <taxon>Pseudomonadota</taxon>
        <taxon>Gammaproteobacteria</taxon>
        <taxon>Pseudomonadales</taxon>
        <taxon>Marinobacteraceae</taxon>
        <taxon>Marinobacter</taxon>
    </lineage>
</organism>
<feature type="domain" description="GTP cyclohydrolase I" evidence="9">
    <location>
        <begin position="10"/>
        <end position="185"/>
    </location>
</feature>
<dbReference type="NCBIfam" id="TIGR00063">
    <property type="entry name" value="folE"/>
    <property type="match status" value="1"/>
</dbReference>
<keyword evidence="5 8" id="KW-0547">Nucleotide-binding</keyword>
<dbReference type="Proteomes" id="UP000239866">
    <property type="component" value="Unassembled WGS sequence"/>
</dbReference>
<keyword evidence="7 8" id="KW-0342">GTP-binding</keyword>
<dbReference type="RefSeq" id="WP_106761623.1">
    <property type="nucleotide sequence ID" value="NZ_PXNP01000020.1"/>
</dbReference>
<evidence type="ECO:0000256" key="6">
    <source>
        <dbReference type="ARBA" id="ARBA00022801"/>
    </source>
</evidence>
<evidence type="ECO:0000256" key="8">
    <source>
        <dbReference type="HAMAP-Rule" id="MF_00223"/>
    </source>
</evidence>
<protein>
    <recommendedName>
        <fullName evidence="8">GTP cyclohydrolase 1</fullName>
        <ecNumber evidence="8">3.5.4.16</ecNumber>
    </recommendedName>
    <alternativeName>
        <fullName evidence="8">GTP cyclohydrolase I</fullName>
        <shortName evidence="8">GTP-CH-I</shortName>
    </alternativeName>
</protein>
<dbReference type="FunFam" id="3.30.1130.10:FF:000001">
    <property type="entry name" value="GTP cyclohydrolase 1"/>
    <property type="match status" value="1"/>
</dbReference>
<comment type="caution">
    <text evidence="10">The sequence shown here is derived from an EMBL/GenBank/DDBJ whole genome shotgun (WGS) entry which is preliminary data.</text>
</comment>
<evidence type="ECO:0000256" key="5">
    <source>
        <dbReference type="ARBA" id="ARBA00022741"/>
    </source>
</evidence>
<dbReference type="Pfam" id="PF01227">
    <property type="entry name" value="GTP_cyclohydroI"/>
    <property type="match status" value="1"/>
</dbReference>
<sequence length="189" mass="21485">MYAPLDDLTDHYRSIITGLGENAQREGLQDTPKRAAKAMQFLTHGYQQNLEELVNNAVFESAMDEMVVVQDIELYSLCEHHMLPFIGKCHIAYLPQGKVLGLSKFARIVDMYARRLQIQENLTRQIAEAVESVTQAAGVAVVIEAQHMCMMMRGVEKQNSRMKTSMMLGQFRKSQATRTEFLTLISNNR</sequence>
<dbReference type="PANTHER" id="PTHR11109:SF7">
    <property type="entry name" value="GTP CYCLOHYDROLASE 1"/>
    <property type="match status" value="1"/>
</dbReference>
<dbReference type="InterPro" id="IPR018234">
    <property type="entry name" value="GTP_CycHdrlase_I_CS"/>
</dbReference>
<evidence type="ECO:0000256" key="2">
    <source>
        <dbReference type="ARBA" id="ARBA00005080"/>
    </source>
</evidence>
<dbReference type="GO" id="GO:0008270">
    <property type="term" value="F:zinc ion binding"/>
    <property type="evidence" value="ECO:0007669"/>
    <property type="project" value="UniProtKB-UniRule"/>
</dbReference>
<name>A0A2T1KNX3_9GAMM</name>
<dbReference type="Gene3D" id="3.30.1130.10">
    <property type="match status" value="1"/>
</dbReference>
<comment type="catalytic activity">
    <reaction evidence="1 8">
        <text>GTP + H2O = 7,8-dihydroneopterin 3'-triphosphate + formate + H(+)</text>
        <dbReference type="Rhea" id="RHEA:17473"/>
        <dbReference type="ChEBI" id="CHEBI:15377"/>
        <dbReference type="ChEBI" id="CHEBI:15378"/>
        <dbReference type="ChEBI" id="CHEBI:15740"/>
        <dbReference type="ChEBI" id="CHEBI:37565"/>
        <dbReference type="ChEBI" id="CHEBI:58462"/>
        <dbReference type="EC" id="3.5.4.16"/>
    </reaction>
</comment>
<dbReference type="UniPathway" id="UPA00848">
    <property type="reaction ID" value="UER00151"/>
</dbReference>
<dbReference type="EC" id="3.5.4.16" evidence="8"/>
<keyword evidence="11" id="KW-1185">Reference proteome</keyword>
<dbReference type="GO" id="GO:0005737">
    <property type="term" value="C:cytoplasm"/>
    <property type="evidence" value="ECO:0007669"/>
    <property type="project" value="TreeGrafter"/>
</dbReference>
<feature type="binding site" evidence="8">
    <location>
        <position position="78"/>
    </location>
    <ligand>
        <name>Zn(2+)</name>
        <dbReference type="ChEBI" id="CHEBI:29105"/>
    </ligand>
</feature>
<dbReference type="Gene3D" id="1.10.286.10">
    <property type="match status" value="1"/>
</dbReference>
<dbReference type="GO" id="GO:0046654">
    <property type="term" value="P:tetrahydrofolate biosynthetic process"/>
    <property type="evidence" value="ECO:0007669"/>
    <property type="project" value="UniProtKB-UniRule"/>
</dbReference>
<dbReference type="GO" id="GO:0006729">
    <property type="term" value="P:tetrahydrobiopterin biosynthetic process"/>
    <property type="evidence" value="ECO:0007669"/>
    <property type="project" value="TreeGrafter"/>
</dbReference>
<dbReference type="InterPro" id="IPR001474">
    <property type="entry name" value="GTP_CycHdrlase_I"/>
</dbReference>
<dbReference type="InterPro" id="IPR043133">
    <property type="entry name" value="GTP-CH-I_C/QueF"/>
</dbReference>
<dbReference type="NCBIfam" id="NF006826">
    <property type="entry name" value="PRK09347.1-3"/>
    <property type="match status" value="1"/>
</dbReference>